<dbReference type="AlphaFoldDB" id="S9RHA6"/>
<comment type="similarity">
    <text evidence="1">Belongs to the amidase family.</text>
</comment>
<evidence type="ECO:0000259" key="2">
    <source>
        <dbReference type="Pfam" id="PF01425"/>
    </source>
</evidence>
<sequence>MINNLIYMKWIGFLSHNNVPKAHIYVRHKTSKDLELSNIPSESIQHVMRDLALKKTLPLGGKLITIKENMCTKYWTTSASSEILHDYVSPFEATLVEALEKNGGVIIGKTNMDEFAMGTSTHNTLHGRTAFPHTDNELYQVGGSSGGCAASVAADLAFASIGTDTGGSVRSPAAYVGCVGFKPSFGRISRYGVIPFAHSMDTVGIVAKDVGSVQTVFDVLDQPDSKDATCLTIQLRKTIDDHCHYFKSTERPVVVGVPTDWNITETHPEVLQKWNEFLSLLESQGCEVREIQLPNSLYGLSIYAALAYAEGVTNLARFSNPIFGSKLQEGEFHDGVDPRSHLMGLEVQKRLLIGAYSLSFGKDNGINQKAQLMRRAVQLEFNRSFKIPSLQESDPSGDVDFIVTPSFLKPTQPIGASSPTDFLSDSMLVPSSLAGLPSISIPFGKICGGLPMGIQLIAQYGDDNSLLSFAKRFC</sequence>
<dbReference type="InterPro" id="IPR023631">
    <property type="entry name" value="Amidase_dom"/>
</dbReference>
<dbReference type="OMA" id="DSKDATC"/>
<dbReference type="HOGENOM" id="CLU_009600_7_6_1"/>
<organism evidence="3 4">
    <name type="scientific">Schizosaccharomyces octosporus (strain yFS286)</name>
    <name type="common">Fission yeast</name>
    <name type="synonym">Octosporomyces octosporus</name>
    <dbReference type="NCBI Taxonomy" id="483514"/>
    <lineage>
        <taxon>Eukaryota</taxon>
        <taxon>Fungi</taxon>
        <taxon>Dikarya</taxon>
        <taxon>Ascomycota</taxon>
        <taxon>Taphrinomycotina</taxon>
        <taxon>Schizosaccharomycetes</taxon>
        <taxon>Schizosaccharomycetales</taxon>
        <taxon>Schizosaccharomycetaceae</taxon>
        <taxon>Schizosaccharomyces</taxon>
    </lineage>
</organism>
<feature type="domain" description="Amidase" evidence="2">
    <location>
        <begin position="53"/>
        <end position="467"/>
    </location>
</feature>
<dbReference type="eggNOG" id="KOG1211">
    <property type="taxonomic scope" value="Eukaryota"/>
</dbReference>
<dbReference type="PROSITE" id="PS00571">
    <property type="entry name" value="AMIDASES"/>
    <property type="match status" value="1"/>
</dbReference>
<dbReference type="GO" id="GO:0030956">
    <property type="term" value="C:glutamyl-tRNA(Gln) amidotransferase complex"/>
    <property type="evidence" value="ECO:0007669"/>
    <property type="project" value="TreeGrafter"/>
</dbReference>
<evidence type="ECO:0000313" key="3">
    <source>
        <dbReference type="EMBL" id="EPX73429.1"/>
    </source>
</evidence>
<evidence type="ECO:0000256" key="1">
    <source>
        <dbReference type="ARBA" id="ARBA00009199"/>
    </source>
</evidence>
<dbReference type="GO" id="GO:0050567">
    <property type="term" value="F:glutaminyl-tRNA synthase (glutamine-hydrolyzing) activity"/>
    <property type="evidence" value="ECO:0007669"/>
    <property type="project" value="TreeGrafter"/>
</dbReference>
<name>S9RHA6_SCHOY</name>
<dbReference type="Gene3D" id="3.90.1300.10">
    <property type="entry name" value="Amidase signature (AS) domain"/>
    <property type="match status" value="1"/>
</dbReference>
<dbReference type="InterPro" id="IPR020556">
    <property type="entry name" value="Amidase_CS"/>
</dbReference>
<dbReference type="RefSeq" id="XP_013016598.1">
    <property type="nucleotide sequence ID" value="XM_013161144.1"/>
</dbReference>
<proteinExistence type="inferred from homology"/>
<dbReference type="Proteomes" id="UP000016088">
    <property type="component" value="Unassembled WGS sequence"/>
</dbReference>
<dbReference type="PANTHER" id="PTHR11895">
    <property type="entry name" value="TRANSAMIDASE"/>
    <property type="match status" value="1"/>
</dbReference>
<dbReference type="SUPFAM" id="SSF75304">
    <property type="entry name" value="Amidase signature (AS) enzymes"/>
    <property type="match status" value="1"/>
</dbReference>
<dbReference type="InterPro" id="IPR036928">
    <property type="entry name" value="AS_sf"/>
</dbReference>
<dbReference type="GO" id="GO:0005739">
    <property type="term" value="C:mitochondrion"/>
    <property type="evidence" value="ECO:0007669"/>
    <property type="project" value="TreeGrafter"/>
</dbReference>
<dbReference type="Pfam" id="PF01425">
    <property type="entry name" value="Amidase"/>
    <property type="match status" value="1"/>
</dbReference>
<dbReference type="EMBL" id="KE503206">
    <property type="protein sequence ID" value="EPX73429.1"/>
    <property type="molecule type" value="Genomic_DNA"/>
</dbReference>
<dbReference type="VEuPathDB" id="FungiDB:SOCG_02653"/>
<protein>
    <submittedName>
        <fullName evidence="3">Glutamyl-tRNA(Gln) amidotransferase subunit A</fullName>
    </submittedName>
</protein>
<dbReference type="GO" id="GO:0032543">
    <property type="term" value="P:mitochondrial translation"/>
    <property type="evidence" value="ECO:0007669"/>
    <property type="project" value="TreeGrafter"/>
</dbReference>
<dbReference type="OrthoDB" id="421993at2759"/>
<dbReference type="GeneID" id="25031628"/>
<dbReference type="PANTHER" id="PTHR11895:SF7">
    <property type="entry name" value="GLUTAMYL-TRNA(GLN) AMIDOTRANSFERASE SUBUNIT A, MITOCHONDRIAL"/>
    <property type="match status" value="1"/>
</dbReference>
<dbReference type="InterPro" id="IPR000120">
    <property type="entry name" value="Amidase"/>
</dbReference>
<accession>S9RHA6</accession>
<gene>
    <name evidence="3" type="ORF">SOCG_02653</name>
</gene>
<dbReference type="GO" id="GO:0016740">
    <property type="term" value="F:transferase activity"/>
    <property type="evidence" value="ECO:0007669"/>
    <property type="project" value="UniProtKB-KW"/>
</dbReference>
<evidence type="ECO:0000313" key="4">
    <source>
        <dbReference type="Proteomes" id="UP000016088"/>
    </source>
</evidence>
<dbReference type="GO" id="GO:0070681">
    <property type="term" value="P:glutaminyl-tRNAGln biosynthesis via transamidation"/>
    <property type="evidence" value="ECO:0007669"/>
    <property type="project" value="TreeGrafter"/>
</dbReference>
<reference evidence="3 4" key="1">
    <citation type="journal article" date="2011" name="Science">
        <title>Comparative functional genomics of the fission yeasts.</title>
        <authorList>
            <person name="Rhind N."/>
            <person name="Chen Z."/>
            <person name="Yassour M."/>
            <person name="Thompson D.A."/>
            <person name="Haas B.J."/>
            <person name="Habib N."/>
            <person name="Wapinski I."/>
            <person name="Roy S."/>
            <person name="Lin M.F."/>
            <person name="Heiman D.I."/>
            <person name="Young S.K."/>
            <person name="Furuya K."/>
            <person name="Guo Y."/>
            <person name="Pidoux A."/>
            <person name="Chen H.M."/>
            <person name="Robbertse B."/>
            <person name="Goldberg J.M."/>
            <person name="Aoki K."/>
            <person name="Bayne E.H."/>
            <person name="Berlin A.M."/>
            <person name="Desjardins C.A."/>
            <person name="Dobbs E."/>
            <person name="Dukaj L."/>
            <person name="Fan L."/>
            <person name="FitzGerald M.G."/>
            <person name="French C."/>
            <person name="Gujja S."/>
            <person name="Hansen K."/>
            <person name="Keifenheim D."/>
            <person name="Levin J.Z."/>
            <person name="Mosher R.A."/>
            <person name="Mueller C.A."/>
            <person name="Pfiffner J."/>
            <person name="Priest M."/>
            <person name="Russ C."/>
            <person name="Smialowska A."/>
            <person name="Swoboda P."/>
            <person name="Sykes S.M."/>
            <person name="Vaughn M."/>
            <person name="Vengrova S."/>
            <person name="Yoder R."/>
            <person name="Zeng Q."/>
            <person name="Allshire R."/>
            <person name="Baulcombe D."/>
            <person name="Birren B.W."/>
            <person name="Brown W."/>
            <person name="Ekwall K."/>
            <person name="Kellis M."/>
            <person name="Leatherwood J."/>
            <person name="Levin H."/>
            <person name="Margalit H."/>
            <person name="Martienssen R."/>
            <person name="Nieduszynski C.A."/>
            <person name="Spatafora J.W."/>
            <person name="Friedman N."/>
            <person name="Dalgaard J.Z."/>
            <person name="Baumann P."/>
            <person name="Niki H."/>
            <person name="Regev A."/>
            <person name="Nusbaum C."/>
        </authorList>
    </citation>
    <scope>NUCLEOTIDE SEQUENCE [LARGE SCALE GENOMIC DNA]</scope>
    <source>
        <strain evidence="4">yFS286</strain>
    </source>
</reference>
<keyword evidence="4" id="KW-1185">Reference proteome</keyword>